<gene>
    <name evidence="3" type="primary">LOC107488503</name>
</gene>
<accession>A0A6P4DA10</accession>
<dbReference type="OrthoDB" id="1746950at2759"/>
<evidence type="ECO:0000313" key="3">
    <source>
        <dbReference type="RefSeq" id="XP_015964770.1"/>
    </source>
</evidence>
<dbReference type="KEGG" id="adu:107488503"/>
<dbReference type="Pfam" id="PF03108">
    <property type="entry name" value="DBD_Tnp_Mut"/>
    <property type="match status" value="1"/>
</dbReference>
<reference evidence="3" key="2">
    <citation type="submission" date="2025-08" db="UniProtKB">
        <authorList>
            <consortium name="RefSeq"/>
        </authorList>
    </citation>
    <scope>IDENTIFICATION</scope>
    <source>
        <tissue evidence="3">Whole plant</tissue>
    </source>
</reference>
<name>A0A6P4DA10_ARADU</name>
<dbReference type="GeneID" id="107488503"/>
<evidence type="ECO:0000259" key="1">
    <source>
        <dbReference type="Pfam" id="PF03108"/>
    </source>
</evidence>
<protein>
    <submittedName>
        <fullName evidence="3">Uncharacterized protein LOC107488503</fullName>
    </submittedName>
</protein>
<proteinExistence type="predicted"/>
<dbReference type="InterPro" id="IPR004332">
    <property type="entry name" value="Transposase_MuDR"/>
</dbReference>
<dbReference type="AlphaFoldDB" id="A0A6P4DA10"/>
<organism evidence="2 3">
    <name type="scientific">Arachis duranensis</name>
    <name type="common">Wild peanut</name>
    <dbReference type="NCBI Taxonomy" id="130453"/>
    <lineage>
        <taxon>Eukaryota</taxon>
        <taxon>Viridiplantae</taxon>
        <taxon>Streptophyta</taxon>
        <taxon>Embryophyta</taxon>
        <taxon>Tracheophyta</taxon>
        <taxon>Spermatophyta</taxon>
        <taxon>Magnoliopsida</taxon>
        <taxon>eudicotyledons</taxon>
        <taxon>Gunneridae</taxon>
        <taxon>Pentapetalae</taxon>
        <taxon>rosids</taxon>
        <taxon>fabids</taxon>
        <taxon>Fabales</taxon>
        <taxon>Fabaceae</taxon>
        <taxon>Papilionoideae</taxon>
        <taxon>50 kb inversion clade</taxon>
        <taxon>dalbergioids sensu lato</taxon>
        <taxon>Dalbergieae</taxon>
        <taxon>Pterocarpus clade</taxon>
        <taxon>Arachis</taxon>
    </lineage>
</organism>
<reference evidence="2" key="1">
    <citation type="journal article" date="2016" name="Nat. Genet.">
        <title>The genome sequences of Arachis duranensis and Arachis ipaensis, the diploid ancestors of cultivated peanut.</title>
        <authorList>
            <person name="Bertioli D.J."/>
            <person name="Cannon S.B."/>
            <person name="Froenicke L."/>
            <person name="Huang G."/>
            <person name="Farmer A.D."/>
            <person name="Cannon E.K."/>
            <person name="Liu X."/>
            <person name="Gao D."/>
            <person name="Clevenger J."/>
            <person name="Dash S."/>
            <person name="Ren L."/>
            <person name="Moretzsohn M.C."/>
            <person name="Shirasawa K."/>
            <person name="Huang W."/>
            <person name="Vidigal B."/>
            <person name="Abernathy B."/>
            <person name="Chu Y."/>
            <person name="Niederhuth C.E."/>
            <person name="Umale P."/>
            <person name="Araujo A.C."/>
            <person name="Kozik A."/>
            <person name="Kim K.D."/>
            <person name="Burow M.D."/>
            <person name="Varshney R.K."/>
            <person name="Wang X."/>
            <person name="Zhang X."/>
            <person name="Barkley N."/>
            <person name="Guimaraes P.M."/>
            <person name="Isobe S."/>
            <person name="Guo B."/>
            <person name="Liao B."/>
            <person name="Stalker H.T."/>
            <person name="Schmitz R.J."/>
            <person name="Scheffler B.E."/>
            <person name="Leal-Bertioli S.C."/>
            <person name="Xun X."/>
            <person name="Jackson S.A."/>
            <person name="Michelmore R."/>
            <person name="Ozias-Akins P."/>
        </authorList>
    </citation>
    <scope>NUCLEOTIDE SEQUENCE [LARGE SCALE GENOMIC DNA]</scope>
    <source>
        <strain evidence="2">cv. V14167</strain>
    </source>
</reference>
<dbReference type="PANTHER" id="PTHR31973">
    <property type="entry name" value="POLYPROTEIN, PUTATIVE-RELATED"/>
    <property type="match status" value="1"/>
</dbReference>
<evidence type="ECO:0000313" key="2">
    <source>
        <dbReference type="Proteomes" id="UP000515211"/>
    </source>
</evidence>
<keyword evidence="2" id="KW-1185">Reference proteome</keyword>
<dbReference type="RefSeq" id="XP_015964770.1">
    <property type="nucleotide sequence ID" value="XM_016109284.1"/>
</dbReference>
<sequence>MAMFKQALKDYFVYEGKELMYLKNEPKRIRARCAEEGCPWLVFCSHNSQSLNFQIKTFIGEHNCGRNLSSNMADRAWVTSKLVKRLVTQPLMTPKKALEYMKQDYNVHINYRMIYRAFKAAREQAIGKEREQYGKLHDYLNEIHRSNPGSTGMVDVIPQLEGRPLFNRLYISLDACKKGFKVRCRPLIGLDGCFLKGYFGGHLLSAVGQDANNSFFVIAFAVVEAENTDS</sequence>
<dbReference type="Proteomes" id="UP000515211">
    <property type="component" value="Chromosome 1"/>
</dbReference>
<feature type="domain" description="Transposase MuDR plant" evidence="1">
    <location>
        <begin position="4"/>
        <end position="55"/>
    </location>
</feature>
<dbReference type="PANTHER" id="PTHR31973:SF187">
    <property type="entry name" value="MUTATOR TRANSPOSASE MUDRA PROTEIN"/>
    <property type="match status" value="1"/>
</dbReference>